<dbReference type="Proteomes" id="UP001203069">
    <property type="component" value="Unassembled WGS sequence"/>
</dbReference>
<evidence type="ECO:0000313" key="1">
    <source>
        <dbReference type="EMBL" id="MCL2892469.1"/>
    </source>
</evidence>
<organism evidence="1 2">
    <name type="scientific">Brenneria tiliae</name>
    <dbReference type="NCBI Taxonomy" id="2914984"/>
    <lineage>
        <taxon>Bacteria</taxon>
        <taxon>Pseudomonadati</taxon>
        <taxon>Pseudomonadota</taxon>
        <taxon>Gammaproteobacteria</taxon>
        <taxon>Enterobacterales</taxon>
        <taxon>Pectobacteriaceae</taxon>
        <taxon>Brenneria</taxon>
    </lineage>
</organism>
<protein>
    <submittedName>
        <fullName evidence="1">Uncharacterized protein</fullName>
    </submittedName>
</protein>
<name>A0ABT0MRI9_9GAMM</name>
<dbReference type="RefSeq" id="WP_249244164.1">
    <property type="nucleotide sequence ID" value="NZ_JAKPBZ010000108.1"/>
</dbReference>
<gene>
    <name evidence="1" type="ORF">MFP26_07140</name>
</gene>
<sequence length="74" mass="8222">MTESNNTVINGLKISTNNTDLNTIGVEITALKVAFGLMFQKLGEPLRETFLAELRQTNTPALNDLANQLEQFRV</sequence>
<evidence type="ECO:0000313" key="2">
    <source>
        <dbReference type="Proteomes" id="UP001203069"/>
    </source>
</evidence>
<dbReference type="EMBL" id="JAKPBZ010000108">
    <property type="protein sequence ID" value="MCL2892469.1"/>
    <property type="molecule type" value="Genomic_DNA"/>
</dbReference>
<keyword evidence="2" id="KW-1185">Reference proteome</keyword>
<comment type="caution">
    <text evidence="1">The sequence shown here is derived from an EMBL/GenBank/DDBJ whole genome shotgun (WGS) entry which is preliminary data.</text>
</comment>
<reference evidence="1 2" key="1">
    <citation type="submission" date="2022-02" db="EMBL/GenBank/DDBJ databases">
        <title>Description of Brenneria tiliae sp. nov. isolated from symptomatic Tilia x moltkei and Tilia x europaea trees in the UK.</title>
        <authorList>
            <person name="Kile H."/>
        </authorList>
    </citation>
    <scope>NUCLEOTIDE SEQUENCE [LARGE SCALE GENOMIC DNA]</scope>
    <source>
        <strain evidence="1 2">MC1SB4.1</strain>
    </source>
</reference>
<proteinExistence type="predicted"/>
<accession>A0ABT0MRI9</accession>